<name>A0A1M5EL98_9SPHI</name>
<keyword evidence="5 7" id="KW-0472">Membrane</keyword>
<dbReference type="NCBIfam" id="TIGR04057">
    <property type="entry name" value="SusC_RagA_signa"/>
    <property type="match status" value="1"/>
</dbReference>
<gene>
    <name evidence="10" type="ORF">SAMN04488522_103694</name>
</gene>
<evidence type="ECO:0000256" key="1">
    <source>
        <dbReference type="ARBA" id="ARBA00004571"/>
    </source>
</evidence>
<proteinExistence type="inferred from homology"/>
<dbReference type="Pfam" id="PF16344">
    <property type="entry name" value="FecR_C"/>
    <property type="match status" value="1"/>
</dbReference>
<dbReference type="GO" id="GO:0009279">
    <property type="term" value="C:cell outer membrane"/>
    <property type="evidence" value="ECO:0007669"/>
    <property type="project" value="UniProtKB-SubCell"/>
</dbReference>
<comment type="similarity">
    <text evidence="7">Belongs to the TonB-dependent receptor family.</text>
</comment>
<dbReference type="RefSeq" id="WP_084529008.1">
    <property type="nucleotide sequence ID" value="NZ_FQUQ01000003.1"/>
</dbReference>
<dbReference type="PROSITE" id="PS52016">
    <property type="entry name" value="TONB_DEPENDENT_REC_3"/>
    <property type="match status" value="1"/>
</dbReference>
<evidence type="ECO:0000259" key="8">
    <source>
        <dbReference type="Pfam" id="PF07715"/>
    </source>
</evidence>
<evidence type="ECO:0000259" key="9">
    <source>
        <dbReference type="Pfam" id="PF16344"/>
    </source>
</evidence>
<dbReference type="InterPro" id="IPR023996">
    <property type="entry name" value="TonB-dep_OMP_SusC/RagA"/>
</dbReference>
<keyword evidence="11" id="KW-1185">Reference proteome</keyword>
<sequence>MMNFYGKALPIFRKCMRISTIIIGIQVCFSTLLMAKHIKAQEMSFKVVKASVKQVFKKIEQQANVTFVYDEQVLGRLPNLTLNFKNEQLSEVLKSLREKTSLEFKLVGNYIGVAENAASMPNLSLSSAANSNRIKINGVIRDATGQPLIGVSVKVKGTQIGASTNSSGQFSIDANIGDVLEVSYLGYITKQVTITSPAALSVLLDEDSKLLSEVVVTALGIKKEKKALGYSVTEVKGEELTQARENNVINSLVGKVAGLNVNSIAGGVGASSNVIIRGVSSISQTNQPLYVVNGIPMENRITSPAGSQYDNTPDLGDAIGNLNPDDIETVSVLKGAAASALYGSRGKAGVILITTKSGKGNSIEFNSNFVLEKVMDMTDWQYTYGLGANGKKPANQLEARQTGQSNWGERLDGSNVIQFDGVSRPYVAQKNNMENFFRTGSTSTNTLALNKSFDGGSVRFSASNLTNKAITPNSGLNRQSFNLNGNYNISKNFTVDARANYILEQAKNRPFLSDGAGNSSYNITLLPTSLDVNVLKRAVDDDGKEFAYSGNSFATNPWFAANKFINNTKRERLLSSVSLRYNFDNGAFIQGRAGRDAYNDRYTSVVPSGTAYRPNGTIIETSTKFSDINTDVLLGKSFKVSDFTISPNIGGSYRRTKSEIITLTGNNFAVPYVYVISNAKIQETPKYIPSESVVSSLYATLDLSYKNFLYLNSSIRNDWYSTLATPGKNNKLDALYPSVNASFVFSEVLKQDWLSFGKLRAGFAQVGQATDPYQTQLAYNFNNATLNGKPLGVIANGYVPNSGLKASIASEFEIGTEVRFLSNRLTLDLTWYNKKSKDEIVKAPASIASGYAGAILNIGELRNTGIEALISGIPVQTKDFRWTTTLNGSVNNNTVVSLSPGQTILPGGTSRTGDAFTQNIVGLPYGQVMAFDYQYDANGNVVLKDGVPQRGLLKAYGSAYAKYVAGWNNEFSYKGVNLSFLIDSKFGGKIFSATDQYAYNFGLHKGTLARRDELGEGAAKYYETATSNVSGTLVQSSDFIKLRQVMLGYTFPGKLFNNVIKGATLSAVGRNLFYLKKKTDNIDPESDYSINAKGLELGGVPPVRTFGLNLSVKF</sequence>
<keyword evidence="4 7" id="KW-0812">Transmembrane</keyword>
<evidence type="ECO:0000313" key="11">
    <source>
        <dbReference type="Proteomes" id="UP000184287"/>
    </source>
</evidence>
<evidence type="ECO:0000256" key="7">
    <source>
        <dbReference type="PROSITE-ProRule" id="PRU01360"/>
    </source>
</evidence>
<feature type="domain" description="TonB-dependent receptor plug" evidence="8">
    <location>
        <begin position="226"/>
        <end position="350"/>
    </location>
</feature>
<dbReference type="Pfam" id="PF07715">
    <property type="entry name" value="Plug"/>
    <property type="match status" value="1"/>
</dbReference>
<evidence type="ECO:0000313" key="10">
    <source>
        <dbReference type="EMBL" id="SHF79900.1"/>
    </source>
</evidence>
<dbReference type="InterPro" id="IPR039426">
    <property type="entry name" value="TonB-dep_rcpt-like"/>
</dbReference>
<dbReference type="Gene3D" id="2.40.170.20">
    <property type="entry name" value="TonB-dependent receptor, beta-barrel domain"/>
    <property type="match status" value="1"/>
</dbReference>
<dbReference type="EMBL" id="FQUQ01000003">
    <property type="protein sequence ID" value="SHF79900.1"/>
    <property type="molecule type" value="Genomic_DNA"/>
</dbReference>
<keyword evidence="6 7" id="KW-0998">Cell outer membrane</keyword>
<dbReference type="InterPro" id="IPR023997">
    <property type="entry name" value="TonB-dep_OMP_SusC/RagA_CS"/>
</dbReference>
<comment type="subcellular location">
    <subcellularLocation>
        <location evidence="1 7">Cell outer membrane</location>
        <topology evidence="1 7">Multi-pass membrane protein</topology>
    </subcellularLocation>
</comment>
<dbReference type="OrthoDB" id="9768177at2"/>
<reference evidence="11" key="1">
    <citation type="submission" date="2016-11" db="EMBL/GenBank/DDBJ databases">
        <authorList>
            <person name="Varghese N."/>
            <person name="Submissions S."/>
        </authorList>
    </citation>
    <scope>NUCLEOTIDE SEQUENCE [LARGE SCALE GENOMIC DNA]</scope>
    <source>
        <strain evidence="11">DSM 16990</strain>
    </source>
</reference>
<evidence type="ECO:0000256" key="6">
    <source>
        <dbReference type="ARBA" id="ARBA00023237"/>
    </source>
</evidence>
<feature type="domain" description="Protein FecR C-terminal" evidence="9">
    <location>
        <begin position="49"/>
        <end position="111"/>
    </location>
</feature>
<dbReference type="InterPro" id="IPR032508">
    <property type="entry name" value="FecR_C"/>
</dbReference>
<dbReference type="Gene3D" id="3.55.50.30">
    <property type="match status" value="1"/>
</dbReference>
<dbReference type="AlphaFoldDB" id="A0A1M5EL98"/>
<dbReference type="InterPro" id="IPR008969">
    <property type="entry name" value="CarboxyPept-like_regulatory"/>
</dbReference>
<dbReference type="Gene3D" id="2.170.130.10">
    <property type="entry name" value="TonB-dependent receptor, plug domain"/>
    <property type="match status" value="1"/>
</dbReference>
<dbReference type="NCBIfam" id="TIGR04056">
    <property type="entry name" value="OMP_RagA_SusC"/>
    <property type="match status" value="1"/>
</dbReference>
<dbReference type="STRING" id="288992.SAMN04488522_103694"/>
<accession>A0A1M5EL98</accession>
<dbReference type="InterPro" id="IPR012910">
    <property type="entry name" value="Plug_dom"/>
</dbReference>
<organism evidence="10 11">
    <name type="scientific">Pedobacter caeni</name>
    <dbReference type="NCBI Taxonomy" id="288992"/>
    <lineage>
        <taxon>Bacteria</taxon>
        <taxon>Pseudomonadati</taxon>
        <taxon>Bacteroidota</taxon>
        <taxon>Sphingobacteriia</taxon>
        <taxon>Sphingobacteriales</taxon>
        <taxon>Sphingobacteriaceae</taxon>
        <taxon>Pedobacter</taxon>
    </lineage>
</organism>
<dbReference type="InterPro" id="IPR036942">
    <property type="entry name" value="Beta-barrel_TonB_sf"/>
</dbReference>
<dbReference type="Gene3D" id="2.60.40.1120">
    <property type="entry name" value="Carboxypeptidase-like, regulatory domain"/>
    <property type="match status" value="1"/>
</dbReference>
<keyword evidence="2 7" id="KW-0813">Transport</keyword>
<keyword evidence="3 7" id="KW-1134">Transmembrane beta strand</keyword>
<evidence type="ECO:0000256" key="2">
    <source>
        <dbReference type="ARBA" id="ARBA00022448"/>
    </source>
</evidence>
<dbReference type="InterPro" id="IPR037066">
    <property type="entry name" value="Plug_dom_sf"/>
</dbReference>
<protein>
    <submittedName>
        <fullName evidence="10">TonB-linked outer membrane protein, SusC/RagA family</fullName>
    </submittedName>
</protein>
<evidence type="ECO:0000256" key="3">
    <source>
        <dbReference type="ARBA" id="ARBA00022452"/>
    </source>
</evidence>
<dbReference type="Pfam" id="PF13715">
    <property type="entry name" value="CarbopepD_reg_2"/>
    <property type="match status" value="1"/>
</dbReference>
<dbReference type="SUPFAM" id="SSF49464">
    <property type="entry name" value="Carboxypeptidase regulatory domain-like"/>
    <property type="match status" value="1"/>
</dbReference>
<evidence type="ECO:0000256" key="4">
    <source>
        <dbReference type="ARBA" id="ARBA00022692"/>
    </source>
</evidence>
<evidence type="ECO:0000256" key="5">
    <source>
        <dbReference type="ARBA" id="ARBA00023136"/>
    </source>
</evidence>
<dbReference type="Proteomes" id="UP000184287">
    <property type="component" value="Unassembled WGS sequence"/>
</dbReference>
<dbReference type="SUPFAM" id="SSF56935">
    <property type="entry name" value="Porins"/>
    <property type="match status" value="1"/>
</dbReference>